<feature type="region of interest" description="Disordered" evidence="1">
    <location>
        <begin position="18"/>
        <end position="38"/>
    </location>
</feature>
<feature type="non-terminal residue" evidence="2">
    <location>
        <position position="38"/>
    </location>
</feature>
<organism evidence="2 3">
    <name type="scientific">Nitrospirillum amazonense</name>
    <dbReference type="NCBI Taxonomy" id="28077"/>
    <lineage>
        <taxon>Bacteria</taxon>
        <taxon>Pseudomonadati</taxon>
        <taxon>Pseudomonadota</taxon>
        <taxon>Alphaproteobacteria</taxon>
        <taxon>Rhodospirillales</taxon>
        <taxon>Azospirillaceae</taxon>
        <taxon>Nitrospirillum</taxon>
    </lineage>
</organism>
<proteinExistence type="predicted"/>
<evidence type="ECO:0000313" key="2">
    <source>
        <dbReference type="EMBL" id="TWB46511.1"/>
    </source>
</evidence>
<dbReference type="Proteomes" id="UP000318050">
    <property type="component" value="Unassembled WGS sequence"/>
</dbReference>
<evidence type="ECO:0000256" key="1">
    <source>
        <dbReference type="SAM" id="MobiDB-lite"/>
    </source>
</evidence>
<gene>
    <name evidence="2" type="ORF">FBZ92_1491</name>
</gene>
<dbReference type="EMBL" id="VITT01000049">
    <property type="protein sequence ID" value="TWB46511.1"/>
    <property type="molecule type" value="Genomic_DNA"/>
</dbReference>
<accession>A0A560HKM3</accession>
<protein>
    <submittedName>
        <fullName evidence="2">Uncharacterized protein</fullName>
    </submittedName>
</protein>
<evidence type="ECO:0000313" key="3">
    <source>
        <dbReference type="Proteomes" id="UP000318050"/>
    </source>
</evidence>
<sequence length="38" mass="4169">MGLQNSCRQGVGEVTITPFTDAAGDNERRDGEAIPEFW</sequence>
<comment type="caution">
    <text evidence="2">The sequence shown here is derived from an EMBL/GenBank/DDBJ whole genome shotgun (WGS) entry which is preliminary data.</text>
</comment>
<name>A0A560HKM3_9PROT</name>
<reference evidence="2 3" key="1">
    <citation type="submission" date="2019-06" db="EMBL/GenBank/DDBJ databases">
        <title>Genomic Encyclopedia of Type Strains, Phase IV (KMG-V): Genome sequencing to study the core and pangenomes of soil and plant-associated prokaryotes.</title>
        <authorList>
            <person name="Whitman W."/>
        </authorList>
    </citation>
    <scope>NUCLEOTIDE SEQUENCE [LARGE SCALE GENOMIC DNA]</scope>
    <source>
        <strain evidence="2 3">BR 11140</strain>
    </source>
</reference>
<dbReference type="AlphaFoldDB" id="A0A560HKM3"/>